<comment type="caution">
    <text evidence="2">The sequence shown here is derived from an EMBL/GenBank/DDBJ whole genome shotgun (WGS) entry which is preliminary data.</text>
</comment>
<gene>
    <name evidence="2" type="ORF">CYMTET_55007</name>
</gene>
<dbReference type="Proteomes" id="UP001190700">
    <property type="component" value="Unassembled WGS sequence"/>
</dbReference>
<proteinExistence type="predicted"/>
<organism evidence="2 3">
    <name type="scientific">Cymbomonas tetramitiformis</name>
    <dbReference type="NCBI Taxonomy" id="36881"/>
    <lineage>
        <taxon>Eukaryota</taxon>
        <taxon>Viridiplantae</taxon>
        <taxon>Chlorophyta</taxon>
        <taxon>Pyramimonadophyceae</taxon>
        <taxon>Pyramimonadales</taxon>
        <taxon>Pyramimonadaceae</taxon>
        <taxon>Cymbomonas</taxon>
    </lineage>
</organism>
<feature type="region of interest" description="Disordered" evidence="1">
    <location>
        <begin position="76"/>
        <end position="168"/>
    </location>
</feature>
<reference evidence="2 3" key="1">
    <citation type="journal article" date="2015" name="Genome Biol. Evol.">
        <title>Comparative Genomics of a Bacterivorous Green Alga Reveals Evolutionary Causalities and Consequences of Phago-Mixotrophic Mode of Nutrition.</title>
        <authorList>
            <person name="Burns J.A."/>
            <person name="Paasch A."/>
            <person name="Narechania A."/>
            <person name="Kim E."/>
        </authorList>
    </citation>
    <scope>NUCLEOTIDE SEQUENCE [LARGE SCALE GENOMIC DNA]</scope>
    <source>
        <strain evidence="2 3">PLY_AMNH</strain>
    </source>
</reference>
<accession>A0AAE0BE38</accession>
<feature type="compositionally biased region" description="Basic and acidic residues" evidence="1">
    <location>
        <begin position="119"/>
        <end position="130"/>
    </location>
</feature>
<keyword evidence="3" id="KW-1185">Reference proteome</keyword>
<evidence type="ECO:0000256" key="1">
    <source>
        <dbReference type="SAM" id="MobiDB-lite"/>
    </source>
</evidence>
<sequence>MATVNEAAGVRSEEAMRSVYSDLRLVTRILATGHGVENECDGVASTLDRCLHFLKRRIYRCVEVLVGVLGFKVPEVPQQSASELRTSGKRAGDENEENAEDEEEAPGEEFFAETEEEAVEPKPKNKKEAASRPSTGKRAARSEEEDTGSRADGSEMMRSRDDGHVMCR</sequence>
<dbReference type="AlphaFoldDB" id="A0AAE0BE38"/>
<feature type="compositionally biased region" description="Acidic residues" evidence="1">
    <location>
        <begin position="94"/>
        <end position="118"/>
    </location>
</feature>
<feature type="compositionally biased region" description="Basic and acidic residues" evidence="1">
    <location>
        <begin position="147"/>
        <end position="168"/>
    </location>
</feature>
<name>A0AAE0BE38_9CHLO</name>
<evidence type="ECO:0000313" key="3">
    <source>
        <dbReference type="Proteomes" id="UP001190700"/>
    </source>
</evidence>
<evidence type="ECO:0000313" key="2">
    <source>
        <dbReference type="EMBL" id="KAK3234752.1"/>
    </source>
</evidence>
<dbReference type="EMBL" id="LGRX02035467">
    <property type="protein sequence ID" value="KAK3234752.1"/>
    <property type="molecule type" value="Genomic_DNA"/>
</dbReference>
<protein>
    <submittedName>
        <fullName evidence="2">Uncharacterized protein</fullName>
    </submittedName>
</protein>